<dbReference type="EMBL" id="WJXW01000008">
    <property type="protein sequence ID" value="KAF9733819.1"/>
    <property type="molecule type" value="Genomic_DNA"/>
</dbReference>
<keyword evidence="4" id="KW-1185">Reference proteome</keyword>
<dbReference type="Proteomes" id="UP000756921">
    <property type="component" value="Unassembled WGS sequence"/>
</dbReference>
<evidence type="ECO:0000313" key="2">
    <source>
        <dbReference type="EMBL" id="KAF9733819.1"/>
    </source>
</evidence>
<dbReference type="OrthoDB" id="3804044at2759"/>
<name>A0A9P6KPC9_9PLEO</name>
<feature type="region of interest" description="Disordered" evidence="1">
    <location>
        <begin position="89"/>
        <end position="140"/>
    </location>
</feature>
<evidence type="ECO:0000313" key="3">
    <source>
        <dbReference type="EMBL" id="KAF9733885.1"/>
    </source>
</evidence>
<protein>
    <submittedName>
        <fullName evidence="3">Uncharacterized protein</fullName>
    </submittedName>
</protein>
<gene>
    <name evidence="2" type="ORF">PMIN01_08162</name>
    <name evidence="3" type="ORF">PMIN01_08228</name>
</gene>
<dbReference type="EMBL" id="WJXW01000008">
    <property type="protein sequence ID" value="KAF9733885.1"/>
    <property type="molecule type" value="Genomic_DNA"/>
</dbReference>
<sequence>MLVHVWCGPGSRAGCLYAGGAPLRADPTLWVRPCGPSSRAGCLHAGGASLRAGPTFAGLEVRPLSPCTSNARTPQFARAGELSVRSIHPHGHIGRSANARTPKQPVPGNPMRSTTPHPSFVPRRMRPHSLISNAGTARAL</sequence>
<proteinExistence type="predicted"/>
<evidence type="ECO:0000313" key="4">
    <source>
        <dbReference type="Proteomes" id="UP000756921"/>
    </source>
</evidence>
<evidence type="ECO:0000256" key="1">
    <source>
        <dbReference type="SAM" id="MobiDB-lite"/>
    </source>
</evidence>
<reference evidence="3" key="1">
    <citation type="journal article" date="2020" name="Mol. Plant Microbe Interact.">
        <title>Genome Sequence of the Biocontrol Agent Coniothyrium minitans strain Conio (IMI 134523).</title>
        <authorList>
            <person name="Patel D."/>
            <person name="Shittu T.A."/>
            <person name="Baroncelli R."/>
            <person name="Muthumeenakshi S."/>
            <person name="Osborne T.H."/>
            <person name="Janganan T.K."/>
            <person name="Sreenivasaprasad S."/>
        </authorList>
    </citation>
    <scope>NUCLEOTIDE SEQUENCE</scope>
    <source>
        <strain evidence="3">Conio</strain>
    </source>
</reference>
<dbReference type="AlphaFoldDB" id="A0A9P6KPC9"/>
<accession>A0A9P6KPC9</accession>
<feature type="compositionally biased region" description="Polar residues" evidence="1">
    <location>
        <begin position="130"/>
        <end position="140"/>
    </location>
</feature>
<comment type="caution">
    <text evidence="3">The sequence shown here is derived from an EMBL/GenBank/DDBJ whole genome shotgun (WGS) entry which is preliminary data.</text>
</comment>
<organism evidence="3 4">
    <name type="scientific">Paraphaeosphaeria minitans</name>
    <dbReference type="NCBI Taxonomy" id="565426"/>
    <lineage>
        <taxon>Eukaryota</taxon>
        <taxon>Fungi</taxon>
        <taxon>Dikarya</taxon>
        <taxon>Ascomycota</taxon>
        <taxon>Pezizomycotina</taxon>
        <taxon>Dothideomycetes</taxon>
        <taxon>Pleosporomycetidae</taxon>
        <taxon>Pleosporales</taxon>
        <taxon>Massarineae</taxon>
        <taxon>Didymosphaeriaceae</taxon>
        <taxon>Paraphaeosphaeria</taxon>
    </lineage>
</organism>